<name>A0A292Q6Y1_9PEZI</name>
<dbReference type="Proteomes" id="UP001412239">
    <property type="component" value="Unassembled WGS sequence"/>
</dbReference>
<protein>
    <submittedName>
        <fullName evidence="2">Uncharacterized protein</fullName>
    </submittedName>
</protein>
<evidence type="ECO:0000313" key="2">
    <source>
        <dbReference type="EMBL" id="CUS15536.1"/>
    </source>
</evidence>
<proteinExistence type="predicted"/>
<keyword evidence="3" id="KW-1185">Reference proteome</keyword>
<feature type="compositionally biased region" description="Basic and acidic residues" evidence="1">
    <location>
        <begin position="109"/>
        <end position="122"/>
    </location>
</feature>
<reference evidence="2" key="1">
    <citation type="submission" date="2015-10" db="EMBL/GenBank/DDBJ databases">
        <authorList>
            <person name="Regsiter A."/>
            <person name="william w."/>
        </authorList>
    </citation>
    <scope>NUCLEOTIDE SEQUENCE</scope>
    <source>
        <strain evidence="2">Montdore</strain>
    </source>
</reference>
<dbReference type="AlphaFoldDB" id="A0A292Q6Y1"/>
<feature type="region of interest" description="Disordered" evidence="1">
    <location>
        <begin position="81"/>
        <end position="130"/>
    </location>
</feature>
<sequence>MPELNNAAEKGKPLRRKSQMLDEFVTGELSTAPIAEPSVGSTIIDSHRVVKSARDRCEERKRQEYVGNNFVRLLDVGKKKARERKCRGGRETSGRGREDRSSPTGNTERLMKRVDRVEREVVGEELEQER</sequence>
<organism evidence="2 3">
    <name type="scientific">Tuber aestivum</name>
    <name type="common">summer truffle</name>
    <dbReference type="NCBI Taxonomy" id="59557"/>
    <lineage>
        <taxon>Eukaryota</taxon>
        <taxon>Fungi</taxon>
        <taxon>Dikarya</taxon>
        <taxon>Ascomycota</taxon>
        <taxon>Pezizomycotina</taxon>
        <taxon>Pezizomycetes</taxon>
        <taxon>Pezizales</taxon>
        <taxon>Tuberaceae</taxon>
        <taxon>Tuber</taxon>
    </lineage>
</organism>
<accession>A0A292Q6Y1</accession>
<gene>
    <name evidence="2" type="ORF">GSTUAT00000239001</name>
</gene>
<dbReference type="EMBL" id="LN890945">
    <property type="protein sequence ID" value="CUS15536.1"/>
    <property type="molecule type" value="Genomic_DNA"/>
</dbReference>
<feature type="compositionally biased region" description="Basic and acidic residues" evidence="1">
    <location>
        <begin position="86"/>
        <end position="101"/>
    </location>
</feature>
<evidence type="ECO:0000256" key="1">
    <source>
        <dbReference type="SAM" id="MobiDB-lite"/>
    </source>
</evidence>
<evidence type="ECO:0000313" key="3">
    <source>
        <dbReference type="Proteomes" id="UP001412239"/>
    </source>
</evidence>